<dbReference type="AlphaFoldDB" id="A0A8H6JWM4"/>
<proteinExistence type="predicted"/>
<evidence type="ECO:0000313" key="1">
    <source>
        <dbReference type="EMBL" id="KAF6820510.1"/>
    </source>
</evidence>
<accession>A0A8H6JWM4</accession>
<reference evidence="1 2" key="1">
    <citation type="journal article" date="2020" name="Phytopathology">
        <title>Genome Sequence Resources of Colletotrichum truncatum, C. plurivorum, C. musicola, and C. sojae: Four Species Pathogenic to Soybean (Glycine max).</title>
        <authorList>
            <person name="Rogerio F."/>
            <person name="Boufleur T.R."/>
            <person name="Ciampi-Guillardi M."/>
            <person name="Sukno S.A."/>
            <person name="Thon M.R."/>
            <person name="Massola Junior N.S."/>
            <person name="Baroncelli R."/>
        </authorList>
    </citation>
    <scope>NUCLEOTIDE SEQUENCE [LARGE SCALE GENOMIC DNA]</scope>
    <source>
        <strain evidence="1 2">LFN0009</strain>
    </source>
</reference>
<comment type="caution">
    <text evidence="1">The sequence shown here is derived from an EMBL/GenBank/DDBJ whole genome shotgun (WGS) entry which is preliminary data.</text>
</comment>
<evidence type="ECO:0000313" key="2">
    <source>
        <dbReference type="Proteomes" id="UP000652219"/>
    </source>
</evidence>
<gene>
    <name evidence="1" type="ORF">CSOJ01_00766</name>
</gene>
<dbReference type="Proteomes" id="UP000652219">
    <property type="component" value="Unassembled WGS sequence"/>
</dbReference>
<keyword evidence="2" id="KW-1185">Reference proteome</keyword>
<name>A0A8H6JWM4_9PEZI</name>
<protein>
    <submittedName>
        <fullName evidence="1">Uncharacterized protein</fullName>
    </submittedName>
</protein>
<dbReference type="EMBL" id="WIGN01000005">
    <property type="protein sequence ID" value="KAF6820510.1"/>
    <property type="molecule type" value="Genomic_DNA"/>
</dbReference>
<sequence length="192" mass="20494">MAGIVDVGVTDMSVAACPVDVVSVGGDVDDERVRLPCEREVERRGVPILVGINGEVDGELNGLVLLLPIGACRELLGVIPTGEPMVVDADVDVPFCPPGIKVGVVGVMWWYSPILGYKTRPSMTAARGNLFHARASRGHENMAASQDCLVDHELAQDPMQTSSFPATKAEATPSRNEDSSLLALRKQLLYAQ</sequence>
<organism evidence="1 2">
    <name type="scientific">Colletotrichum sojae</name>
    <dbReference type="NCBI Taxonomy" id="2175907"/>
    <lineage>
        <taxon>Eukaryota</taxon>
        <taxon>Fungi</taxon>
        <taxon>Dikarya</taxon>
        <taxon>Ascomycota</taxon>
        <taxon>Pezizomycotina</taxon>
        <taxon>Sordariomycetes</taxon>
        <taxon>Hypocreomycetidae</taxon>
        <taxon>Glomerellales</taxon>
        <taxon>Glomerellaceae</taxon>
        <taxon>Colletotrichum</taxon>
        <taxon>Colletotrichum orchidearum species complex</taxon>
    </lineage>
</organism>